<accession>A0A975D0H3</accession>
<gene>
    <name evidence="1" type="ORF">HRJ34_20020</name>
</gene>
<evidence type="ECO:0000313" key="1">
    <source>
        <dbReference type="EMBL" id="QTH20604.1"/>
    </source>
</evidence>
<organism evidence="1 2">
    <name type="scientific">Rhizorhabdus wittichii</name>
    <dbReference type="NCBI Taxonomy" id="160791"/>
    <lineage>
        <taxon>Bacteria</taxon>
        <taxon>Pseudomonadati</taxon>
        <taxon>Pseudomonadota</taxon>
        <taxon>Alphaproteobacteria</taxon>
        <taxon>Sphingomonadales</taxon>
        <taxon>Sphingomonadaceae</taxon>
        <taxon>Rhizorhabdus</taxon>
    </lineage>
</organism>
<dbReference type="RefSeq" id="WP_208632199.1">
    <property type="nucleotide sequence ID" value="NZ_CP059319.1"/>
</dbReference>
<reference evidence="1" key="2">
    <citation type="submission" date="2021-04" db="EMBL/GenBank/DDBJ databases">
        <title>Isolation and genomic analysis of the ibuprofen-degrading bacterium Sphingomonas strain MPO218.</title>
        <authorList>
            <person name="Aulestia M."/>
            <person name="Flores A."/>
            <person name="Mangas E.L."/>
            <person name="Perez-Pulido A.J."/>
            <person name="Santero E."/>
            <person name="Camacho E.M."/>
        </authorList>
    </citation>
    <scope>NUCLEOTIDE SEQUENCE</scope>
    <source>
        <strain evidence="1">MPO218</strain>
    </source>
</reference>
<proteinExistence type="predicted"/>
<protein>
    <submittedName>
        <fullName evidence="1">Uncharacterized protein</fullName>
    </submittedName>
</protein>
<dbReference type="AlphaFoldDB" id="A0A975D0H3"/>
<evidence type="ECO:0000313" key="2">
    <source>
        <dbReference type="Proteomes" id="UP000664914"/>
    </source>
</evidence>
<sequence length="320" mass="35732">MALTFHSITPDRFAEARSLCALQFGVKSYQSSERFFTWLYCDHPKAAGRGMLGYDERGQLTAVSHEFLGWAGDQSEFIVAHNLFTYPERTSGVGGALVMRYSRLPMVVPGAVPPLSNAYKAARFTEVPIRSFIRKIASPYFPLFWGRVQFGEGQGLRYSASLLGSLANKHGVAIDWKGDGSQFYFKELEANEALDPTFLRWRHFAANGPLTLVIHDGSARFAFVTIGLRKRLIVARIGDSRIDPTFLNKQIIPILARLGVVILLVNSRKEADWSTFSQAGMQPYNPQLRAFVTRSIGEPRMTLSASFSDLGLEAILTRIE</sequence>
<dbReference type="Proteomes" id="UP000664914">
    <property type="component" value="Chromosome"/>
</dbReference>
<dbReference type="EMBL" id="CP059319">
    <property type="protein sequence ID" value="QTH20604.1"/>
    <property type="molecule type" value="Genomic_DNA"/>
</dbReference>
<name>A0A975D0H3_9SPHN</name>
<reference evidence="1" key="1">
    <citation type="submission" date="2020-07" db="EMBL/GenBank/DDBJ databases">
        <authorList>
            <person name="Camacho E."/>
        </authorList>
    </citation>
    <scope>NUCLEOTIDE SEQUENCE</scope>
    <source>
        <strain evidence="1">MPO218</strain>
    </source>
</reference>